<accession>A0A397T040</accession>
<proteinExistence type="predicted"/>
<evidence type="ECO:0000313" key="1">
    <source>
        <dbReference type="EMBL" id="RIA90669.1"/>
    </source>
</evidence>
<evidence type="ECO:0000313" key="2">
    <source>
        <dbReference type="Proteomes" id="UP000265703"/>
    </source>
</evidence>
<comment type="caution">
    <text evidence="1">The sequence shown here is derived from an EMBL/GenBank/DDBJ whole genome shotgun (WGS) entry which is preliminary data.</text>
</comment>
<sequence length="56" mass="6643">MHYNKGNYYWYDTAPNFIEERDVKACDEIHVNSFTAPIIRMMIVKDFLGEDQNADI</sequence>
<protein>
    <submittedName>
        <fullName evidence="1">Uncharacterized protein</fullName>
    </submittedName>
</protein>
<dbReference type="OrthoDB" id="10323638at2759"/>
<dbReference type="Proteomes" id="UP000265703">
    <property type="component" value="Unassembled WGS sequence"/>
</dbReference>
<organism evidence="1 2">
    <name type="scientific">Glomus cerebriforme</name>
    <dbReference type="NCBI Taxonomy" id="658196"/>
    <lineage>
        <taxon>Eukaryota</taxon>
        <taxon>Fungi</taxon>
        <taxon>Fungi incertae sedis</taxon>
        <taxon>Mucoromycota</taxon>
        <taxon>Glomeromycotina</taxon>
        <taxon>Glomeromycetes</taxon>
        <taxon>Glomerales</taxon>
        <taxon>Glomeraceae</taxon>
        <taxon>Glomus</taxon>
    </lineage>
</organism>
<keyword evidence="2" id="KW-1185">Reference proteome</keyword>
<dbReference type="EMBL" id="QKYT01000174">
    <property type="protein sequence ID" value="RIA90669.1"/>
    <property type="molecule type" value="Genomic_DNA"/>
</dbReference>
<reference evidence="1 2" key="1">
    <citation type="submission" date="2018-06" db="EMBL/GenBank/DDBJ databases">
        <title>Comparative genomics reveals the genomic features of Rhizophagus irregularis, R. cerebriforme, R. diaphanum and Gigaspora rosea, and their symbiotic lifestyle signature.</title>
        <authorList>
            <person name="Morin E."/>
            <person name="San Clemente H."/>
            <person name="Chen E.C.H."/>
            <person name="De La Providencia I."/>
            <person name="Hainaut M."/>
            <person name="Kuo A."/>
            <person name="Kohler A."/>
            <person name="Murat C."/>
            <person name="Tang N."/>
            <person name="Roy S."/>
            <person name="Loubradou J."/>
            <person name="Henrissat B."/>
            <person name="Grigoriev I.V."/>
            <person name="Corradi N."/>
            <person name="Roux C."/>
            <person name="Martin F.M."/>
        </authorList>
    </citation>
    <scope>NUCLEOTIDE SEQUENCE [LARGE SCALE GENOMIC DNA]</scope>
    <source>
        <strain evidence="1 2">DAOM 227022</strain>
    </source>
</reference>
<name>A0A397T040_9GLOM</name>
<dbReference type="AlphaFoldDB" id="A0A397T040"/>
<gene>
    <name evidence="1" type="ORF">C1645_769363</name>
</gene>